<comment type="caution">
    <text evidence="3">The sequence shown here is derived from an EMBL/GenBank/DDBJ whole genome shotgun (WGS) entry which is preliminary data.</text>
</comment>
<gene>
    <name evidence="3" type="ORF">M0R45_010372</name>
</gene>
<evidence type="ECO:0000313" key="4">
    <source>
        <dbReference type="Proteomes" id="UP001457282"/>
    </source>
</evidence>
<keyword evidence="4" id="KW-1185">Reference proteome</keyword>
<keyword evidence="1" id="KW-1133">Transmembrane helix</keyword>
<organism evidence="3 4">
    <name type="scientific">Rubus argutus</name>
    <name type="common">Southern blackberry</name>
    <dbReference type="NCBI Taxonomy" id="59490"/>
    <lineage>
        <taxon>Eukaryota</taxon>
        <taxon>Viridiplantae</taxon>
        <taxon>Streptophyta</taxon>
        <taxon>Embryophyta</taxon>
        <taxon>Tracheophyta</taxon>
        <taxon>Spermatophyta</taxon>
        <taxon>Magnoliopsida</taxon>
        <taxon>eudicotyledons</taxon>
        <taxon>Gunneridae</taxon>
        <taxon>Pentapetalae</taxon>
        <taxon>rosids</taxon>
        <taxon>fabids</taxon>
        <taxon>Rosales</taxon>
        <taxon>Rosaceae</taxon>
        <taxon>Rosoideae</taxon>
        <taxon>Rosoideae incertae sedis</taxon>
        <taxon>Rubus</taxon>
    </lineage>
</organism>
<evidence type="ECO:0000313" key="3">
    <source>
        <dbReference type="EMBL" id="KAK9944823.1"/>
    </source>
</evidence>
<feature type="chain" id="PRO_5043833784" evidence="2">
    <location>
        <begin position="20"/>
        <end position="233"/>
    </location>
</feature>
<evidence type="ECO:0000256" key="2">
    <source>
        <dbReference type="SAM" id="SignalP"/>
    </source>
</evidence>
<feature type="signal peptide" evidence="2">
    <location>
        <begin position="1"/>
        <end position="19"/>
    </location>
</feature>
<proteinExistence type="predicted"/>
<sequence>MASFMGFFAAFFLLQVVISEENCAMYDVCGKRSDGGSSELRLWFSLCGGNSISCRLPSMLEELSESVLRAIMLSKSESLYQCEFRLQGIRTEEQAAGIMFFWILGMRLVSLIQRFMLDQETRYCLDGMSSDAGKFISSTVDDFIANFWGLIWDFNDFNCTAFIAHCAALAWALIQLVWGMRLIIRGFFCWTWVFVCYLFDVKFAAVVYFGYRLTSEANGYILVKASFLSFLFF</sequence>
<dbReference type="EMBL" id="JBEDUW010000002">
    <property type="protein sequence ID" value="KAK9944823.1"/>
    <property type="molecule type" value="Genomic_DNA"/>
</dbReference>
<dbReference type="AlphaFoldDB" id="A0AAW1Y7L0"/>
<protein>
    <submittedName>
        <fullName evidence="3">Uncharacterized protein</fullName>
    </submittedName>
</protein>
<keyword evidence="1" id="KW-0812">Transmembrane</keyword>
<evidence type="ECO:0000256" key="1">
    <source>
        <dbReference type="SAM" id="Phobius"/>
    </source>
</evidence>
<dbReference type="Proteomes" id="UP001457282">
    <property type="component" value="Unassembled WGS sequence"/>
</dbReference>
<name>A0AAW1Y7L0_RUBAR</name>
<keyword evidence="1" id="KW-0472">Membrane</keyword>
<feature type="transmembrane region" description="Helical" evidence="1">
    <location>
        <begin position="187"/>
        <end position="211"/>
    </location>
</feature>
<reference evidence="3 4" key="1">
    <citation type="journal article" date="2023" name="G3 (Bethesda)">
        <title>A chromosome-length genome assembly and annotation of blackberry (Rubus argutus, cv. 'Hillquist').</title>
        <authorList>
            <person name="Bruna T."/>
            <person name="Aryal R."/>
            <person name="Dudchenko O."/>
            <person name="Sargent D.J."/>
            <person name="Mead D."/>
            <person name="Buti M."/>
            <person name="Cavallini A."/>
            <person name="Hytonen T."/>
            <person name="Andres J."/>
            <person name="Pham M."/>
            <person name="Weisz D."/>
            <person name="Mascagni F."/>
            <person name="Usai G."/>
            <person name="Natali L."/>
            <person name="Bassil N."/>
            <person name="Fernandez G.E."/>
            <person name="Lomsadze A."/>
            <person name="Armour M."/>
            <person name="Olukolu B."/>
            <person name="Poorten T."/>
            <person name="Britton C."/>
            <person name="Davik J."/>
            <person name="Ashrafi H."/>
            <person name="Aiden E.L."/>
            <person name="Borodovsky M."/>
            <person name="Worthington M."/>
        </authorList>
    </citation>
    <scope>NUCLEOTIDE SEQUENCE [LARGE SCALE GENOMIC DNA]</scope>
    <source>
        <strain evidence="3">PI 553951</strain>
    </source>
</reference>
<accession>A0AAW1Y7L0</accession>
<feature type="transmembrane region" description="Helical" evidence="1">
    <location>
        <begin position="162"/>
        <end position="180"/>
    </location>
</feature>
<keyword evidence="2" id="KW-0732">Signal</keyword>